<proteinExistence type="predicted"/>
<feature type="signal peptide" evidence="1">
    <location>
        <begin position="1"/>
        <end position="22"/>
    </location>
</feature>
<dbReference type="Pfam" id="PF12071">
    <property type="entry name" value="DUF3551"/>
    <property type="match status" value="1"/>
</dbReference>
<keyword evidence="1" id="KW-0732">Signal</keyword>
<reference evidence="3" key="1">
    <citation type="submission" date="2016-10" db="EMBL/GenBank/DDBJ databases">
        <authorList>
            <person name="Varghese N."/>
            <person name="Submissions S."/>
        </authorList>
    </citation>
    <scope>NUCLEOTIDE SEQUENCE [LARGE SCALE GENOMIC DNA]</scope>
    <source>
        <strain evidence="3">GAS369</strain>
    </source>
</reference>
<dbReference type="EMBL" id="LT629750">
    <property type="protein sequence ID" value="SDS57791.1"/>
    <property type="molecule type" value="Genomic_DNA"/>
</dbReference>
<evidence type="ECO:0008006" key="4">
    <source>
        <dbReference type="Google" id="ProtNLM"/>
    </source>
</evidence>
<accession>A0A1H1TCK9</accession>
<sequence>MRIPTLAILMIATVLTAAPARAQTYDPAYPVCLQVYQGWNDYYFECAYTSLPQCNASASGRAAQCIVNPYYAGRKTAPPARRDHRHRRVY</sequence>
<dbReference type="RefSeq" id="WP_146687439.1">
    <property type="nucleotide sequence ID" value="NZ_LT629750.1"/>
</dbReference>
<gene>
    <name evidence="2" type="ORF">SAMN05444158_2485</name>
</gene>
<name>A0A1H1TCK9_9BRAD</name>
<keyword evidence="3" id="KW-1185">Reference proteome</keyword>
<feature type="chain" id="PRO_5009260995" description="DUF3551 domain-containing protein" evidence="1">
    <location>
        <begin position="23"/>
        <end position="90"/>
    </location>
</feature>
<dbReference type="AlphaFoldDB" id="A0A1H1TCK9"/>
<evidence type="ECO:0000313" key="2">
    <source>
        <dbReference type="EMBL" id="SDS57791.1"/>
    </source>
</evidence>
<evidence type="ECO:0000256" key="1">
    <source>
        <dbReference type="SAM" id="SignalP"/>
    </source>
</evidence>
<dbReference type="Proteomes" id="UP000243904">
    <property type="component" value="Chromosome I"/>
</dbReference>
<protein>
    <recommendedName>
        <fullName evidence="4">DUF3551 domain-containing protein</fullName>
    </recommendedName>
</protein>
<dbReference type="InterPro" id="IPR021937">
    <property type="entry name" value="DUF3551"/>
</dbReference>
<organism evidence="2 3">
    <name type="scientific">Bradyrhizobium canariense</name>
    <dbReference type="NCBI Taxonomy" id="255045"/>
    <lineage>
        <taxon>Bacteria</taxon>
        <taxon>Pseudomonadati</taxon>
        <taxon>Pseudomonadota</taxon>
        <taxon>Alphaproteobacteria</taxon>
        <taxon>Hyphomicrobiales</taxon>
        <taxon>Nitrobacteraceae</taxon>
        <taxon>Bradyrhizobium</taxon>
    </lineage>
</organism>
<evidence type="ECO:0000313" key="3">
    <source>
        <dbReference type="Proteomes" id="UP000243904"/>
    </source>
</evidence>